<dbReference type="MGI" id="MGI:3641710">
    <property type="gene designation" value="E030047D23Rik"/>
</dbReference>
<feature type="region of interest" description="Disordered" evidence="1">
    <location>
        <begin position="1"/>
        <end position="22"/>
    </location>
</feature>
<dbReference type="AlphaFoldDB" id="Q3UPY8"/>
<evidence type="ECO:0000313" key="3">
    <source>
        <dbReference type="MGI" id="MGI:3641710"/>
    </source>
</evidence>
<sequence>MSSPAPHTEQFIHEPPGPALEGAVGRRFRRESGVGKGPIEGEGARFVPPGRLDRLVRTVPKLVVVLLRKSKDAREVGKRGQRGWLPLELCAATRLGPLIGSLAAGCSEGLGALLSTEYHSLTLNLLPVCSSRVNEIVPNAS</sequence>
<evidence type="ECO:0000256" key="1">
    <source>
        <dbReference type="SAM" id="MobiDB-lite"/>
    </source>
</evidence>
<proteinExistence type="evidence at transcript level"/>
<dbReference type="AGR" id="MGI:3641710"/>
<organism evidence="2">
    <name type="scientific">Mus musculus</name>
    <name type="common">Mouse</name>
    <dbReference type="NCBI Taxonomy" id="10090"/>
    <lineage>
        <taxon>Eukaryota</taxon>
        <taxon>Metazoa</taxon>
        <taxon>Chordata</taxon>
        <taxon>Craniata</taxon>
        <taxon>Vertebrata</taxon>
        <taxon>Euteleostomi</taxon>
        <taxon>Mammalia</taxon>
        <taxon>Eutheria</taxon>
        <taxon>Euarchontoglires</taxon>
        <taxon>Glires</taxon>
        <taxon>Rodentia</taxon>
        <taxon>Myomorpha</taxon>
        <taxon>Muroidea</taxon>
        <taxon>Muridae</taxon>
        <taxon>Murinae</taxon>
        <taxon>Mus</taxon>
        <taxon>Mus</taxon>
    </lineage>
</organism>
<evidence type="ECO:0000313" key="2">
    <source>
        <dbReference type="EMBL" id="BAE25256.1"/>
    </source>
</evidence>
<protein>
    <submittedName>
        <fullName evidence="2">Uncharacterized protein</fullName>
    </submittedName>
</protein>
<reference evidence="2" key="1">
    <citation type="journal article" date="1999" name="Methods Enzymol.">
        <title>High-efficiency full-length cDNA cloning.</title>
        <authorList>
            <person name="Carninci P."/>
            <person name="Hayashizaki Y."/>
        </authorList>
    </citation>
    <scope>NUCLEOTIDE SEQUENCE</scope>
    <source>
        <strain evidence="2">C57BL/6J</strain>
        <tissue evidence="2">Lung</tissue>
    </source>
</reference>
<reference evidence="2" key="8">
    <citation type="journal article" date="2005" name="Science">
        <title>Antisense Transcription in the Mammalian Transcriptome.</title>
        <authorList>
            <consortium name="RIKEN Genome Exploration Research Group and Genome Science Group (Genome Network Project Core Group) and the FANTOM Consortium"/>
        </authorList>
    </citation>
    <scope>NUCLEOTIDE SEQUENCE</scope>
    <source>
        <strain evidence="2">C57BL/6J</strain>
        <tissue evidence="2">Lung</tissue>
    </source>
</reference>
<name>Q3UPY8_MOUSE</name>
<reference evidence="2" key="6">
    <citation type="submission" date="2004-03" db="EMBL/GenBank/DDBJ databases">
        <authorList>
            <person name="Arakawa T."/>
            <person name="Carninci P."/>
            <person name="Fukuda S."/>
            <person name="Hashizume W."/>
            <person name="Hayashida K."/>
            <person name="Hori F."/>
            <person name="Iida J."/>
            <person name="Imamura K."/>
            <person name="Imotani K."/>
            <person name="Itoh M."/>
            <person name="Kanagawa S."/>
            <person name="Kawai J."/>
            <person name="Kojima M."/>
            <person name="Konno H."/>
            <person name="Murata M."/>
            <person name="Nakamura M."/>
            <person name="Ninomiya N."/>
            <person name="Nishiyori H."/>
            <person name="Nomura K."/>
            <person name="Ohno M."/>
            <person name="Sakazume N."/>
            <person name="Sano H."/>
            <person name="Sasaki D."/>
            <person name="Shibata K."/>
            <person name="Shiraki T."/>
            <person name="Tagami M."/>
            <person name="Tagami Y."/>
            <person name="Waki K."/>
            <person name="Watahiki A."/>
            <person name="Muramatsu M."/>
            <person name="Hayashizaki Y."/>
        </authorList>
    </citation>
    <scope>NUCLEOTIDE SEQUENCE</scope>
    <source>
        <strain evidence="2">C57BL/6J</strain>
        <tissue evidence="2">Lung</tissue>
    </source>
</reference>
<reference evidence="2" key="4">
    <citation type="journal article" date="2001" name="Nature">
        <title>Functional annotation of a full-length mouse cDNA collection.</title>
        <authorList>
            <consortium name="The RIKEN Genome Exploration Research Group Phase II Team and the FANTOM Consortium"/>
        </authorList>
    </citation>
    <scope>NUCLEOTIDE SEQUENCE</scope>
    <source>
        <strain evidence="2">C57BL/6J</strain>
        <tissue evidence="2">Lung</tissue>
    </source>
</reference>
<accession>Q3UPY8</accession>
<reference evidence="2" key="3">
    <citation type="journal article" date="2000" name="Genome Res.">
        <title>RIKEN integrated sequence analysis (RISA) system--384-format sequencing pipeline with 384 multicapillary sequencer.</title>
        <authorList>
            <person name="Shibata K."/>
            <person name="Itoh M."/>
            <person name="Aizawa K."/>
            <person name="Nagaoka S."/>
            <person name="Sasaki N."/>
            <person name="Carninci P."/>
            <person name="Konno H."/>
            <person name="Akiyama J."/>
            <person name="Nishi K."/>
            <person name="Kitsunai T."/>
            <person name="Tashiro H."/>
            <person name="Itoh M."/>
            <person name="Sumi N."/>
            <person name="Ishii Y."/>
            <person name="Nakamura S."/>
            <person name="Hazama M."/>
            <person name="Nishine T."/>
            <person name="Harada A."/>
            <person name="Yamamoto R."/>
            <person name="Matsumoto H."/>
            <person name="Sakaguchi S."/>
            <person name="Ikegami T."/>
            <person name="Kashiwagi K."/>
            <person name="Fujiwake S."/>
            <person name="Inoue K."/>
            <person name="Togawa Y."/>
            <person name="Izawa M."/>
            <person name="Ohara E."/>
            <person name="Watahiki M."/>
            <person name="Yoneda Y."/>
            <person name="Ishikawa T."/>
            <person name="Ozawa K."/>
            <person name="Tanaka T."/>
            <person name="Matsuura S."/>
            <person name="Kawai J."/>
            <person name="Okazaki Y."/>
            <person name="Muramatsu M."/>
            <person name="Inoue Y."/>
            <person name="Kira A."/>
            <person name="Hayashizaki Y."/>
        </authorList>
    </citation>
    <scope>NUCLEOTIDE SEQUENCE</scope>
    <source>
        <strain evidence="2">C57BL/6J</strain>
        <tissue evidence="2">Lung</tissue>
    </source>
</reference>
<reference evidence="2" key="7">
    <citation type="journal article" date="2005" name="Science">
        <title>The Transcriptional Landscape of the Mammalian Genome.</title>
        <authorList>
            <consortium name="The FANTOM Consortium"/>
            <consortium name="Riken Genome Exploration Research Group and Genome Science Group (Genome Network Project Core Group)"/>
        </authorList>
    </citation>
    <scope>NUCLEOTIDE SEQUENCE</scope>
    <source>
        <strain evidence="2">C57BL/6J</strain>
        <tissue evidence="2">Lung</tissue>
    </source>
</reference>
<reference evidence="2" key="2">
    <citation type="journal article" date="2000" name="Genome Res.">
        <title>Normalization and subtraction of cap-trapper-selected cDNAs to prepare full-length cDNA libraries for rapid discovery of new genes.</title>
        <authorList>
            <person name="Carninci P."/>
            <person name="Shibata Y."/>
            <person name="Hayatsu N."/>
            <person name="Sugahara Y."/>
            <person name="Shibata K."/>
            <person name="Itoh M."/>
            <person name="Konno H."/>
            <person name="Okazaki Y."/>
            <person name="Muramatsu M."/>
            <person name="Hayashizaki Y."/>
        </authorList>
    </citation>
    <scope>NUCLEOTIDE SEQUENCE</scope>
    <source>
        <strain evidence="2">C57BL/6J</strain>
        <tissue evidence="2">Lung</tissue>
    </source>
</reference>
<reference evidence="2" key="5">
    <citation type="journal article" date="2002" name="Nature">
        <title>Analysis of the mouse transcriptome based on functional annotation of 60,770 full-length cDNAs.</title>
        <authorList>
            <consortium name="The FANTOM Consortium and the RIKEN Genome Exploration Research Group Phase I and II Team"/>
        </authorList>
    </citation>
    <scope>NUCLEOTIDE SEQUENCE</scope>
    <source>
        <strain evidence="2">C57BL/6J</strain>
        <tissue evidence="2">Lung</tissue>
    </source>
</reference>
<dbReference type="EMBL" id="AK143033">
    <property type="protein sequence ID" value="BAE25256.1"/>
    <property type="molecule type" value="mRNA"/>
</dbReference>
<gene>
    <name evidence="3" type="primary">E030047D23Rik</name>
</gene>